<dbReference type="Pfam" id="PF01205">
    <property type="entry name" value="Impact_N"/>
    <property type="match status" value="1"/>
</dbReference>
<evidence type="ECO:0000313" key="5">
    <source>
        <dbReference type="Proteomes" id="UP000286848"/>
    </source>
</evidence>
<keyword evidence="5" id="KW-1185">Reference proteome</keyword>
<dbReference type="Gene3D" id="3.30.70.240">
    <property type="match status" value="1"/>
</dbReference>
<dbReference type="PANTHER" id="PTHR16301:SF20">
    <property type="entry name" value="IMPACT FAMILY MEMBER YIGZ"/>
    <property type="match status" value="1"/>
</dbReference>
<comment type="similarity">
    <text evidence="1">Belongs to the IMPACT family.</text>
</comment>
<dbReference type="InterPro" id="IPR015796">
    <property type="entry name" value="Impact_YigZ-like"/>
</dbReference>
<dbReference type="PANTHER" id="PTHR16301">
    <property type="entry name" value="IMPACT-RELATED"/>
    <property type="match status" value="1"/>
</dbReference>
<dbReference type="InterPro" id="IPR001498">
    <property type="entry name" value="Impact_N"/>
</dbReference>
<sequence length="218" mass="24171">MQPYLTVKTAGSFEIDIKKSRFICNIARTETQEEAEDFIAHIKQKHASANHNCYAYVLGMKNEVVKQNDNGEPSGTAGKPILNVLQQLELRNVTAVVTRYFGGIKLGAGGLIRAYSNSTSQTIEQLGIVARQPQTEAAITIAYPLQGKLTNFLEKQQLSIIDTQFTDQVTITIAINTADYAAKTAAINDFLNAQATFTKGQEKYHELPWSTKDQPPRY</sequence>
<dbReference type="SUPFAM" id="SSF54980">
    <property type="entry name" value="EF-G C-terminal domain-like"/>
    <property type="match status" value="1"/>
</dbReference>
<evidence type="ECO:0000256" key="1">
    <source>
        <dbReference type="ARBA" id="ARBA00007665"/>
    </source>
</evidence>
<dbReference type="GO" id="GO:0005737">
    <property type="term" value="C:cytoplasm"/>
    <property type="evidence" value="ECO:0007669"/>
    <property type="project" value="TreeGrafter"/>
</dbReference>
<reference evidence="4 5" key="1">
    <citation type="journal article" date="2019" name="Int. J. Syst. Evol. Microbiol.">
        <title>Lactobacillus salitolerans sp. nov., a novel lactic acid bacterium isolated from spent mushroom substrates.</title>
        <authorList>
            <person name="Tohno M."/>
            <person name="Tanizawa Y."/>
            <person name="Kojima Y."/>
            <person name="Sakamoto M."/>
            <person name="Nakamura Y."/>
            <person name="Ohkuma M."/>
            <person name="Kobayashi H."/>
        </authorList>
    </citation>
    <scope>NUCLEOTIDE SEQUENCE [LARGE SCALE GENOMIC DNA]</scope>
    <source>
        <strain evidence="4 5">YK43</strain>
    </source>
</reference>
<dbReference type="InterPro" id="IPR020569">
    <property type="entry name" value="UPF0029_Impact_CS"/>
</dbReference>
<accession>A0A401IW57</accession>
<name>A0A401IW57_9LACO</name>
<evidence type="ECO:0000259" key="3">
    <source>
        <dbReference type="Pfam" id="PF09186"/>
    </source>
</evidence>
<dbReference type="InterPro" id="IPR036956">
    <property type="entry name" value="Impact_N_sf"/>
</dbReference>
<dbReference type="OrthoDB" id="9813771at2"/>
<dbReference type="Pfam" id="PF09186">
    <property type="entry name" value="DUF1949"/>
    <property type="match status" value="1"/>
</dbReference>
<dbReference type="AlphaFoldDB" id="A0A401IW57"/>
<evidence type="ECO:0000259" key="2">
    <source>
        <dbReference type="Pfam" id="PF01205"/>
    </source>
</evidence>
<dbReference type="InterPro" id="IPR015269">
    <property type="entry name" value="UPF0029_Impact_C"/>
</dbReference>
<comment type="caution">
    <text evidence="4">The sequence shown here is derived from an EMBL/GenBank/DDBJ whole genome shotgun (WGS) entry which is preliminary data.</text>
</comment>
<dbReference type="RefSeq" id="WP_124978323.1">
    <property type="nucleotide sequence ID" value="NZ_BFFP01000052.1"/>
</dbReference>
<dbReference type="Gene3D" id="3.30.230.30">
    <property type="entry name" value="Impact, N-terminal domain"/>
    <property type="match status" value="1"/>
</dbReference>
<organism evidence="4 5">
    <name type="scientific">Ligilactobacillus salitolerans</name>
    <dbReference type="NCBI Taxonomy" id="1808352"/>
    <lineage>
        <taxon>Bacteria</taxon>
        <taxon>Bacillati</taxon>
        <taxon>Bacillota</taxon>
        <taxon>Bacilli</taxon>
        <taxon>Lactobacillales</taxon>
        <taxon>Lactobacillaceae</taxon>
        <taxon>Ligilactobacillus</taxon>
    </lineage>
</organism>
<dbReference type="SUPFAM" id="SSF54211">
    <property type="entry name" value="Ribosomal protein S5 domain 2-like"/>
    <property type="match status" value="1"/>
</dbReference>
<dbReference type="PROSITE" id="PS00910">
    <property type="entry name" value="UPF0029"/>
    <property type="match status" value="1"/>
</dbReference>
<feature type="domain" description="Impact N-terminal" evidence="2">
    <location>
        <begin position="18"/>
        <end position="122"/>
    </location>
</feature>
<feature type="domain" description="UPF0029" evidence="3">
    <location>
        <begin position="139"/>
        <end position="194"/>
    </location>
</feature>
<dbReference type="InterPro" id="IPR020568">
    <property type="entry name" value="Ribosomal_Su5_D2-typ_SF"/>
</dbReference>
<protein>
    <submittedName>
        <fullName evidence="4">YigZ family protein</fullName>
    </submittedName>
</protein>
<dbReference type="InterPro" id="IPR035647">
    <property type="entry name" value="EFG_III/V"/>
</dbReference>
<dbReference type="Proteomes" id="UP000286848">
    <property type="component" value="Unassembled WGS sequence"/>
</dbReference>
<evidence type="ECO:0000313" key="4">
    <source>
        <dbReference type="EMBL" id="GBG95752.1"/>
    </source>
</evidence>
<gene>
    <name evidence="4" type="ORF">LFYK43_22110</name>
</gene>
<dbReference type="GO" id="GO:0006446">
    <property type="term" value="P:regulation of translational initiation"/>
    <property type="evidence" value="ECO:0007669"/>
    <property type="project" value="TreeGrafter"/>
</dbReference>
<proteinExistence type="inferred from homology"/>
<dbReference type="NCBIfam" id="TIGR00257">
    <property type="entry name" value="IMPACT_YIGZ"/>
    <property type="match status" value="1"/>
</dbReference>
<dbReference type="EMBL" id="BFFP01000052">
    <property type="protein sequence ID" value="GBG95752.1"/>
    <property type="molecule type" value="Genomic_DNA"/>
</dbReference>
<dbReference type="InterPro" id="IPR023582">
    <property type="entry name" value="Impact"/>
</dbReference>